<dbReference type="EMBL" id="LVVM01002034">
    <property type="protein sequence ID" value="OJA17383.1"/>
    <property type="molecule type" value="Genomic_DNA"/>
</dbReference>
<feature type="non-terminal residue" evidence="1">
    <location>
        <position position="139"/>
    </location>
</feature>
<comment type="caution">
    <text evidence="1">The sequence shown here is derived from an EMBL/GenBank/DDBJ whole genome shotgun (WGS) entry which is preliminary data.</text>
</comment>
<dbReference type="AlphaFoldDB" id="A0A1J8Q9N3"/>
<dbReference type="Proteomes" id="UP000183567">
    <property type="component" value="Unassembled WGS sequence"/>
</dbReference>
<sequence length="139" mass="16072">MSFSLSALSTTRMPKSSKLLKDWEGICGRIDAEATTMPWDDLEHLEDQREWVCRWKALMDEAQSAIKLAKESDVELPIDFNVENAETQFGIWETRIRLSDRDKREKEKQEKEAALLLPTLTKKQSIVEPKPVMPSDLHD</sequence>
<keyword evidence="2" id="KW-1185">Reference proteome</keyword>
<proteinExistence type="predicted"/>
<name>A0A1J8Q9N3_9AGAM</name>
<reference evidence="1 2" key="1">
    <citation type="submission" date="2016-03" db="EMBL/GenBank/DDBJ databases">
        <title>Comparative genomics of the ectomycorrhizal sister species Rhizopogon vinicolor and Rhizopogon vesiculosus (Basidiomycota: Boletales) reveals a divergence of the mating type B locus.</title>
        <authorList>
            <person name="Mujic A.B."/>
            <person name="Kuo A."/>
            <person name="Tritt A."/>
            <person name="Lipzen A."/>
            <person name="Chen C."/>
            <person name="Johnson J."/>
            <person name="Sharma A."/>
            <person name="Barry K."/>
            <person name="Grigoriev I.V."/>
            <person name="Spatafora J.W."/>
        </authorList>
    </citation>
    <scope>NUCLEOTIDE SEQUENCE [LARGE SCALE GENOMIC DNA]</scope>
    <source>
        <strain evidence="1 2">AM-OR11-056</strain>
    </source>
</reference>
<evidence type="ECO:0000313" key="2">
    <source>
        <dbReference type="Proteomes" id="UP000183567"/>
    </source>
</evidence>
<protein>
    <submittedName>
        <fullName evidence="1">Uncharacterized protein</fullName>
    </submittedName>
</protein>
<evidence type="ECO:0000313" key="1">
    <source>
        <dbReference type="EMBL" id="OJA17383.1"/>
    </source>
</evidence>
<gene>
    <name evidence="1" type="ORF">AZE42_13772</name>
</gene>
<accession>A0A1J8Q9N3</accession>
<organism evidence="1 2">
    <name type="scientific">Rhizopogon vesiculosus</name>
    <dbReference type="NCBI Taxonomy" id="180088"/>
    <lineage>
        <taxon>Eukaryota</taxon>
        <taxon>Fungi</taxon>
        <taxon>Dikarya</taxon>
        <taxon>Basidiomycota</taxon>
        <taxon>Agaricomycotina</taxon>
        <taxon>Agaricomycetes</taxon>
        <taxon>Agaricomycetidae</taxon>
        <taxon>Boletales</taxon>
        <taxon>Suillineae</taxon>
        <taxon>Rhizopogonaceae</taxon>
        <taxon>Rhizopogon</taxon>
    </lineage>
</organism>
<dbReference type="OrthoDB" id="10487777at2759"/>